<dbReference type="PANTHER" id="PTHR45653">
    <property type="entry name" value="DEDICATOR OF CYTOKINESIS"/>
    <property type="match status" value="1"/>
</dbReference>
<dbReference type="GO" id="GO:0005085">
    <property type="term" value="F:guanyl-nucleotide exchange factor activity"/>
    <property type="evidence" value="ECO:0007669"/>
    <property type="project" value="InterPro"/>
</dbReference>
<comment type="similarity">
    <text evidence="1">Belongs to the DOCK family.</text>
</comment>
<dbReference type="GeneID" id="28723128"/>
<dbReference type="Pfam" id="PF25338">
    <property type="entry name" value="C2_DCK_4th"/>
    <property type="match status" value="1"/>
</dbReference>
<dbReference type="InterPro" id="IPR027357">
    <property type="entry name" value="DOCKER_dom"/>
</dbReference>
<keyword evidence="5" id="KW-1185">Reference proteome</keyword>
<dbReference type="PROSITE" id="PS51651">
    <property type="entry name" value="DOCKER"/>
    <property type="match status" value="1"/>
</dbReference>
<dbReference type="InterPro" id="IPR046773">
    <property type="entry name" value="DOCKER_Lobe_C"/>
</dbReference>
<name>A0A0X8HR42_9SACH</name>
<dbReference type="InterPro" id="IPR043162">
    <property type="entry name" value="DOCK_C_lobe_C"/>
</dbReference>
<accession>A0A0X8HR42</accession>
<dbReference type="GO" id="GO:0031267">
    <property type="term" value="F:small GTPase binding"/>
    <property type="evidence" value="ECO:0007669"/>
    <property type="project" value="TreeGrafter"/>
</dbReference>
<dbReference type="PANTHER" id="PTHR45653:SF10">
    <property type="entry name" value="MYOBLAST CITY, ISOFORM B"/>
    <property type="match status" value="1"/>
</dbReference>
<dbReference type="Proteomes" id="UP000243052">
    <property type="component" value="Chromosome iii"/>
</dbReference>
<dbReference type="InterPro" id="IPR032376">
    <property type="entry name" value="DOCK_N"/>
</dbReference>
<dbReference type="GO" id="GO:0007264">
    <property type="term" value="P:small GTPase-mediated signal transduction"/>
    <property type="evidence" value="ECO:0007669"/>
    <property type="project" value="InterPro"/>
</dbReference>
<feature type="region of interest" description="Disordered" evidence="2">
    <location>
        <begin position="1860"/>
        <end position="1909"/>
    </location>
</feature>
<reference evidence="4 5" key="1">
    <citation type="submission" date="2016-01" db="EMBL/GenBank/DDBJ databases">
        <title>Genome sequence of the yeast Holleya sinecauda.</title>
        <authorList>
            <person name="Dietrich F.S."/>
        </authorList>
    </citation>
    <scope>NUCLEOTIDE SEQUENCE [LARGE SCALE GENOMIC DNA]</scope>
    <source>
        <strain evidence="4 5">ATCC 58844</strain>
    </source>
</reference>
<feature type="domain" description="DOCKER" evidence="3">
    <location>
        <begin position="1415"/>
        <end position="1827"/>
    </location>
</feature>
<dbReference type="Pfam" id="PF20421">
    <property type="entry name" value="DHR-2_Lobe_C"/>
    <property type="match status" value="1"/>
</dbReference>
<dbReference type="InterPro" id="IPR043161">
    <property type="entry name" value="DOCK_C_lobe_A"/>
</dbReference>
<dbReference type="CDD" id="cd11684">
    <property type="entry name" value="DHR2_DOCK"/>
    <property type="match status" value="1"/>
</dbReference>
<evidence type="ECO:0000313" key="5">
    <source>
        <dbReference type="Proteomes" id="UP000243052"/>
    </source>
</evidence>
<dbReference type="GO" id="GO:0005737">
    <property type="term" value="C:cytoplasm"/>
    <property type="evidence" value="ECO:0007669"/>
    <property type="project" value="TreeGrafter"/>
</dbReference>
<dbReference type="InterPro" id="IPR057500">
    <property type="entry name" value="C2_DCK1_4th"/>
</dbReference>
<feature type="compositionally biased region" description="Polar residues" evidence="2">
    <location>
        <begin position="1894"/>
        <end position="1909"/>
    </location>
</feature>
<dbReference type="Pfam" id="PF16172">
    <property type="entry name" value="DOCK_N"/>
    <property type="match status" value="1"/>
</dbReference>
<dbReference type="Gene3D" id="1.25.40.410">
    <property type="match status" value="1"/>
</dbReference>
<sequence>MASTSIMSEKVKRFEWQPTERFIHGIVTKPFLPLDRHPQLSVMDSHFRNIYTGDNIYIFEQTADSKWCRAYLLVQPLPEDFTANINYLSESLPTEEIRIVVCPTKFVYQLDELVPEFSFLKLPGTDRVNAKSDNESISRMHELLRNINSEQSKEAEKFLCVKPKRPPFPEFKLHDKSLIDEIVAMQSQLCSHIFAAYAVGEFELFEWLKTAYYQLDDIRCKLFFNISTTEESQRLINDAIGLTSGISRFLSGKDQVHRFRDSRSVNADPSGYNCILLRDSKTGKLPSYEEVSPHEFAVETMILAVSPNFMRTNSKAFRVSMDQNHVLDHVEPAQVLIDFTEVVGAPEYKEKFENLSVYIYLRTAKRRLTEPFVVQVNSANIVSLDSISAALFNNIPSTEIKKSKIYLIVELVETFNVEETSHPTSSVPSLSGENVDYIRHGVVAGAADISRIFSRDRNVKEIGSSFHYRVNLYRSYFKAKRSTSPPGSNEFAPSGPLPSSKNSRASNNGWGGLVDRIIDDSDQGVAIHQDVQSITVNVKEFRRNDLLASSDQLLSNSAIKLVPPCFYDPITAPLERIYLTVGNVKLSNSLEGQDIQTITIVLSSSNKKVSFWNGFNQEQPNSWQFVDVKPGEAVGETVRIEGVFDMESNETLKLSAFCGTLIAKAKFYIKKGNQILEYEKRSTFQLMSANNEPLIDVELRTEYVGKAYNIVRPLYDLIAQPKGVIPTWSNSLNEEMEDPISAKIQAINNVDIHQLVQYFDLVLIKLLEYNYAIFVEQGENTSMNMKEKAFFFLLQFLYRLIIRQETHKHLIHKFFEKFTAQDSSLPPLGTALIDALAHQFVKAQQECTQVFRAACRTYVLTIMLALKSSRESDVRIKASLMRLMDSILTFFGVTDDSALLDQTTVLNDFDVFIGEITGYFTPEDLIGYYSKLISACLDREKAFELGVRVSTSKERKFIRTNFLLMRRVLESHKLGEYIFSADNEDKQTFVFLNQLIEYSAKPILNQPHFDLTSIRLANNIFVTVFENAKNPILQRNLIRLIPTLCRVFLLMCTHSRGTDQFKPLRKFSCLFPTRYPFPDVTTDSTINGELVIEVLIELATILSSATKLVENRYGQKASYIKIIEDCTNDNVFNSMCYVTRFTREDILVAIYTTKVMMRGQFYPSEKWLTLNAMFIRSSLTLLVMFKDIMINYNIPPSSSSVEFDSELWSEYFTILLMLANHKVSDITVLSELPRKAVYLIAGDVRTRVAEIIEPCWEALITAKGTDSCDLNGLEQSTVYPMVLMRQNTLLISEMVRFTFQRHAEARRVGAWLLWTLCIHIWKTHGSLTIAGEHIITALYNDYQSGKTVPTAHGIKSFFTTMLHTIQDDEMVNIMLEFVSTTCSMMSVLATMQDLPNGEEFDDLRTANQLTIFEYLMRANKPESFHTLIHDLFLSYVKKKDYVQAALSLELLASTYEWNPNITLPECKKPPFPQQSAFERKEYLLKEAARNFKKGLKLEKALSIYKDLAEVYEKINYDLSKLSFVHGQISNLYTDLQNIDRLVPSYFKISFVGNGFPDSLNGKVFIYEGFPFEHITSIFNRLRKLYLGTQLINSQEKLESMLLKPPQGRWLHVSSVEPQFEISQEYSTNDKKGTASSKIRGYIENRDLRRFSSSRRLPGATSVLDLWVKEVVYETASTFPTLLKRSEVCNVIERNLSPIENAIRSLHLKLQDLAGLENMCYKILSENGNTHDLFNELARALAGTIDAPVNGGITEYREFFNVDEEQVSKSQLATLRSLFDELAILLNRCLGFYKKLCPQSMEQSYEALCDQFEVNYSSEISANKILTRNYDDLAARLTAMNASQHSLSSVLNGSQTLLSDSEQYPSPDRYGDERFASPDPYSTSDGYSGLKDKSPLNSLYGSKSSTLQPF</sequence>
<dbReference type="EMBL" id="CP014243">
    <property type="protein sequence ID" value="AMD19902.1"/>
    <property type="molecule type" value="Genomic_DNA"/>
</dbReference>
<proteinExistence type="inferred from homology"/>
<evidence type="ECO:0000313" key="4">
    <source>
        <dbReference type="EMBL" id="AMD19902.1"/>
    </source>
</evidence>
<gene>
    <name evidence="4" type="ORF">AW171_hschr31764</name>
</gene>
<dbReference type="OrthoDB" id="18896at2759"/>
<dbReference type="InterPro" id="IPR026791">
    <property type="entry name" value="DOCK"/>
</dbReference>
<evidence type="ECO:0000256" key="1">
    <source>
        <dbReference type="PROSITE-ProRule" id="PRU00984"/>
    </source>
</evidence>
<feature type="region of interest" description="Disordered" evidence="2">
    <location>
        <begin position="482"/>
        <end position="505"/>
    </location>
</feature>
<protein>
    <submittedName>
        <fullName evidence="4">HCL249Cp</fullName>
    </submittedName>
</protein>
<dbReference type="Gene3D" id="1.20.58.740">
    <property type="match status" value="1"/>
</dbReference>
<evidence type="ECO:0000256" key="2">
    <source>
        <dbReference type="SAM" id="MobiDB-lite"/>
    </source>
</evidence>
<organism evidence="4 5">
    <name type="scientific">Eremothecium sinecaudum</name>
    <dbReference type="NCBI Taxonomy" id="45286"/>
    <lineage>
        <taxon>Eukaryota</taxon>
        <taxon>Fungi</taxon>
        <taxon>Dikarya</taxon>
        <taxon>Ascomycota</taxon>
        <taxon>Saccharomycotina</taxon>
        <taxon>Saccharomycetes</taxon>
        <taxon>Saccharomycetales</taxon>
        <taxon>Saccharomycetaceae</taxon>
        <taxon>Eremothecium</taxon>
    </lineage>
</organism>
<evidence type="ECO:0000259" key="3">
    <source>
        <dbReference type="PROSITE" id="PS51651"/>
    </source>
</evidence>
<dbReference type="STRING" id="45286.A0A0X8HR42"/>
<dbReference type="GO" id="GO:0005886">
    <property type="term" value="C:plasma membrane"/>
    <property type="evidence" value="ECO:0007669"/>
    <property type="project" value="TreeGrafter"/>
</dbReference>
<dbReference type="RefSeq" id="XP_017986898.1">
    <property type="nucleotide sequence ID" value="XM_018131214.1"/>
</dbReference>